<evidence type="ECO:0000313" key="2">
    <source>
        <dbReference type="Proteomes" id="UP000515124"/>
    </source>
</evidence>
<dbReference type="InterPro" id="IPR055195">
    <property type="entry name" value="INTS7_C_plant"/>
</dbReference>
<dbReference type="PANTHER" id="PTHR13322">
    <property type="entry name" value="C1ORF73 PROTEIN"/>
    <property type="match status" value="1"/>
</dbReference>
<organism evidence="2 3">
    <name type="scientific">Prunus avium</name>
    <name type="common">Cherry</name>
    <name type="synonym">Cerasus avium</name>
    <dbReference type="NCBI Taxonomy" id="42229"/>
    <lineage>
        <taxon>Eukaryota</taxon>
        <taxon>Viridiplantae</taxon>
        <taxon>Streptophyta</taxon>
        <taxon>Embryophyta</taxon>
        <taxon>Tracheophyta</taxon>
        <taxon>Spermatophyta</taxon>
        <taxon>Magnoliopsida</taxon>
        <taxon>eudicotyledons</taxon>
        <taxon>Gunneridae</taxon>
        <taxon>Pentapetalae</taxon>
        <taxon>rosids</taxon>
        <taxon>fabids</taxon>
        <taxon>Rosales</taxon>
        <taxon>Rosaceae</taxon>
        <taxon>Amygdaloideae</taxon>
        <taxon>Amygdaleae</taxon>
        <taxon>Prunus</taxon>
    </lineage>
</organism>
<dbReference type="InterPro" id="IPR033060">
    <property type="entry name" value="INTS7"/>
</dbReference>
<dbReference type="AlphaFoldDB" id="A0A6P5S0H4"/>
<proteinExistence type="predicted"/>
<dbReference type="GO" id="GO:0034472">
    <property type="term" value="P:snRNA 3'-end processing"/>
    <property type="evidence" value="ECO:0007669"/>
    <property type="project" value="TreeGrafter"/>
</dbReference>
<evidence type="ECO:0000313" key="3">
    <source>
        <dbReference type="RefSeq" id="XP_021806936.1"/>
    </source>
</evidence>
<dbReference type="RefSeq" id="XP_021806936.1">
    <property type="nucleotide sequence ID" value="XM_021951244.1"/>
</dbReference>
<dbReference type="KEGG" id="pavi:110750868"/>
<dbReference type="PANTHER" id="PTHR13322:SF2">
    <property type="entry name" value="INTEGRATOR COMPLEX SUBUNIT 7"/>
    <property type="match status" value="1"/>
</dbReference>
<feature type="domain" description="Integrator complex subunit 7-like C-terminal" evidence="1">
    <location>
        <begin position="22"/>
        <end position="175"/>
    </location>
</feature>
<name>A0A6P5S0H4_PRUAV</name>
<dbReference type="Proteomes" id="UP000515124">
    <property type="component" value="Unplaced"/>
</dbReference>
<dbReference type="Gramene" id="Pav_sc0000207.1_g050.1.mk:mrna">
    <property type="protein sequence ID" value="Pav_sc0000207.1_g050.1.mk:mrna"/>
    <property type="gene ID" value="Pav_sc0000207.1_g050.1.mk"/>
</dbReference>
<accession>A0A6P5S0H4</accession>
<gene>
    <name evidence="3" type="primary">LOC110750868</name>
</gene>
<dbReference type="GO" id="GO:0032039">
    <property type="term" value="C:integrator complex"/>
    <property type="evidence" value="ECO:0007669"/>
    <property type="project" value="InterPro"/>
</dbReference>
<sequence>MKWMQIPFRTPKYFFKLRPCLGSELFAVKETRNPDGMYVSPGFNLSSNLRLQLRNVAPDVPVRLKNLYCMLCSRVTFQEPRESGVNNQQKQGSYQARETDDMVEMNEKLLQYVTECSTKKSNKRQRGNNDGEFVNSFVRFKLNERGQGFANCVLDVSAFPVRSYRIKWHSCCIDS</sequence>
<dbReference type="Pfam" id="PF22966">
    <property type="entry name" value="INTS7_C_plants"/>
    <property type="match status" value="1"/>
</dbReference>
<dbReference type="GeneID" id="110750868"/>
<keyword evidence="2" id="KW-1185">Reference proteome</keyword>
<protein>
    <submittedName>
        <fullName evidence="3">Uncharacterized protein LOC110750868</fullName>
    </submittedName>
</protein>
<reference evidence="3" key="1">
    <citation type="submission" date="2025-08" db="UniProtKB">
        <authorList>
            <consortium name="RefSeq"/>
        </authorList>
    </citation>
    <scope>IDENTIFICATION</scope>
</reference>
<evidence type="ECO:0000259" key="1">
    <source>
        <dbReference type="Pfam" id="PF22966"/>
    </source>
</evidence>